<proteinExistence type="predicted"/>
<dbReference type="Gene3D" id="1.20.120.30">
    <property type="entry name" value="Aspartate receptor, ligand-binding domain"/>
    <property type="match status" value="1"/>
</dbReference>
<sequence length="140" mass="15728">MGWNKQAIFPVGVLRKSEMREQLNLVGAAEQHLLWKNRLGHHIQGDLNEALDPGLVGQSGICQLGAWIKGSELHALRETRAYCELDSAHALFHEFGAEIIRRLKQGDRAEAGSIFKNEYSLAMQHIVQALTKINHLLQEP</sequence>
<accession>E6QNF0</accession>
<dbReference type="EMBL" id="CABQ01000271">
    <property type="protein sequence ID" value="CBI08771.1"/>
    <property type="molecule type" value="Genomic_DNA"/>
</dbReference>
<dbReference type="InterPro" id="IPR025991">
    <property type="entry name" value="Chemoreceptor_zinc-bind_dom"/>
</dbReference>
<gene>
    <name evidence="2" type="ORF">CARN6_2280</name>
</gene>
<organism evidence="2">
    <name type="scientific">mine drainage metagenome</name>
    <dbReference type="NCBI Taxonomy" id="410659"/>
    <lineage>
        <taxon>unclassified sequences</taxon>
        <taxon>metagenomes</taxon>
        <taxon>ecological metagenomes</taxon>
    </lineage>
</organism>
<dbReference type="AlphaFoldDB" id="E6QNF0"/>
<feature type="domain" description="Chemoreceptor zinc-binding" evidence="1">
    <location>
        <begin position="32"/>
        <end position="100"/>
    </location>
</feature>
<name>E6QNF0_9ZZZZ</name>
<reference evidence="2" key="1">
    <citation type="submission" date="2009-10" db="EMBL/GenBank/DDBJ databases">
        <title>Diversity of trophic interactions inside an arsenic-rich microbial ecosystem.</title>
        <authorList>
            <person name="Bertin P.N."/>
            <person name="Heinrich-Salmeron A."/>
            <person name="Pelletier E."/>
            <person name="Goulhen-Chollet F."/>
            <person name="Arsene-Ploetze F."/>
            <person name="Gallien S."/>
            <person name="Calteau A."/>
            <person name="Vallenet D."/>
            <person name="Casiot C."/>
            <person name="Chane-Woon-Ming B."/>
            <person name="Giloteaux L."/>
            <person name="Barakat M."/>
            <person name="Bonnefoy V."/>
            <person name="Bruneel O."/>
            <person name="Chandler M."/>
            <person name="Cleiss J."/>
            <person name="Duran R."/>
            <person name="Elbaz-Poulichet F."/>
            <person name="Fonknechten N."/>
            <person name="Lauga B."/>
            <person name="Mornico D."/>
            <person name="Ortet P."/>
            <person name="Schaeffer C."/>
            <person name="Siguier P."/>
            <person name="Alexander Thil Smith A."/>
            <person name="Van Dorsselaer A."/>
            <person name="Weissenbach J."/>
            <person name="Medigue C."/>
            <person name="Le Paslier D."/>
        </authorList>
    </citation>
    <scope>NUCLEOTIDE SEQUENCE</scope>
</reference>
<comment type="caution">
    <text evidence="2">The sequence shown here is derived from an EMBL/GenBank/DDBJ whole genome shotgun (WGS) entry which is preliminary data.</text>
</comment>
<dbReference type="Pfam" id="PF13682">
    <property type="entry name" value="CZB"/>
    <property type="match status" value="1"/>
</dbReference>
<evidence type="ECO:0000313" key="2">
    <source>
        <dbReference type="EMBL" id="CBI08771.1"/>
    </source>
</evidence>
<protein>
    <recommendedName>
        <fullName evidence="1">Chemoreceptor zinc-binding domain-containing protein</fullName>
    </recommendedName>
</protein>
<evidence type="ECO:0000259" key="1">
    <source>
        <dbReference type="Pfam" id="PF13682"/>
    </source>
</evidence>